<name>A0A2H4IZU0_9CAUD</name>
<proteinExistence type="predicted"/>
<sequence>MTNEFKQQIADYIKSIDGDEYFIEQVIDELVELEPKTIITMEVVKAHVENYYL</sequence>
<evidence type="ECO:0000313" key="1">
    <source>
        <dbReference type="EMBL" id="ASN67509.1"/>
    </source>
</evidence>
<protein>
    <submittedName>
        <fullName evidence="1">Uncharacterized protein</fullName>
    </submittedName>
</protein>
<organism evidence="1">
    <name type="scientific">uncultured Caudovirales phage</name>
    <dbReference type="NCBI Taxonomy" id="2100421"/>
    <lineage>
        <taxon>Viruses</taxon>
        <taxon>Duplodnaviria</taxon>
        <taxon>Heunggongvirae</taxon>
        <taxon>Uroviricota</taxon>
        <taxon>Caudoviricetes</taxon>
        <taxon>Peduoviridae</taxon>
        <taxon>Maltschvirus</taxon>
        <taxon>Maltschvirus maltsch</taxon>
    </lineage>
</organism>
<dbReference type="EMBL" id="MF417849">
    <property type="protein sequence ID" value="ASN67509.1"/>
    <property type="molecule type" value="Genomic_DNA"/>
</dbReference>
<gene>
    <name evidence="1" type="ORF">10S2_1</name>
</gene>
<reference evidence="1" key="1">
    <citation type="submission" date="2017-06" db="EMBL/GenBank/DDBJ databases">
        <title>Novel phages from South African skin metaviromes.</title>
        <authorList>
            <person name="van Zyl L.J."/>
            <person name="Abrahams Y."/>
            <person name="Stander E.A."/>
            <person name="Kirby B.M."/>
            <person name="Clavaud C."/>
            <person name="Farcet C."/>
            <person name="Breton L."/>
            <person name="Trindade M.I."/>
        </authorList>
    </citation>
    <scope>NUCLEOTIDE SEQUENCE</scope>
</reference>
<accession>A0A2H4IZU0</accession>